<feature type="transmembrane region" description="Helical" evidence="1">
    <location>
        <begin position="170"/>
        <end position="192"/>
    </location>
</feature>
<gene>
    <name evidence="3" type="ORF">H7J73_29920</name>
</gene>
<keyword evidence="4" id="KW-1185">Reference proteome</keyword>
<feature type="chain" id="PRO_5045878640" evidence="2">
    <location>
        <begin position="27"/>
        <end position="283"/>
    </location>
</feature>
<comment type="caution">
    <text evidence="3">The sequence shown here is derived from an EMBL/GenBank/DDBJ whole genome shotgun (WGS) entry which is preliminary data.</text>
</comment>
<proteinExistence type="predicted"/>
<accession>A0ABT3CL40</accession>
<evidence type="ECO:0000313" key="3">
    <source>
        <dbReference type="EMBL" id="MCV7230233.1"/>
    </source>
</evidence>
<evidence type="ECO:0000256" key="1">
    <source>
        <dbReference type="SAM" id="Phobius"/>
    </source>
</evidence>
<dbReference type="Proteomes" id="UP001526201">
    <property type="component" value="Unassembled WGS sequence"/>
</dbReference>
<feature type="transmembrane region" description="Helical" evidence="1">
    <location>
        <begin position="254"/>
        <end position="278"/>
    </location>
</feature>
<dbReference type="RefSeq" id="WP_264071501.1">
    <property type="nucleotide sequence ID" value="NZ_JACKTY010000049.1"/>
</dbReference>
<evidence type="ECO:0000313" key="4">
    <source>
        <dbReference type="Proteomes" id="UP001526201"/>
    </source>
</evidence>
<keyword evidence="1" id="KW-0812">Transmembrane</keyword>
<feature type="transmembrane region" description="Helical" evidence="1">
    <location>
        <begin position="199"/>
        <end position="218"/>
    </location>
</feature>
<name>A0ABT3CL40_9MYCO</name>
<keyword evidence="2" id="KW-0732">Signal</keyword>
<dbReference type="EMBL" id="JACKTY010000049">
    <property type="protein sequence ID" value="MCV7230233.1"/>
    <property type="molecule type" value="Genomic_DNA"/>
</dbReference>
<feature type="signal peptide" evidence="2">
    <location>
        <begin position="1"/>
        <end position="26"/>
    </location>
</feature>
<sequence>MRFVLTALLWIVTTVLLAVAVPAAWAQQNVVDVDGYARLAQNAAADPAVQDAMAAELTSQLVNLASNSGYDTRTELLSAAATGYTRSAAFPGQFATVNRIAHRWMFTDVVQQSDSSGRWVVDLSPMLADSSFQQTLQDYGITAPSSLEVPLTDRASESLRPGQLRQVGRWGPWVSVAATILTGVFALLTLAAARSRGKALAALGVSALMVGAAGWAGLEIGRRYVSNALNNTSGDVRRLADALVGHAIGSLHQYLNLTLAAGGGLVALGVLAAVLGSLRRKSV</sequence>
<organism evidence="3 4">
    <name type="scientific">Mycolicibacterium komossense</name>
    <dbReference type="NCBI Taxonomy" id="1779"/>
    <lineage>
        <taxon>Bacteria</taxon>
        <taxon>Bacillati</taxon>
        <taxon>Actinomycetota</taxon>
        <taxon>Actinomycetes</taxon>
        <taxon>Mycobacteriales</taxon>
        <taxon>Mycobacteriaceae</taxon>
        <taxon>Mycolicibacterium</taxon>
    </lineage>
</organism>
<keyword evidence="1" id="KW-0472">Membrane</keyword>
<keyword evidence="1" id="KW-1133">Transmembrane helix</keyword>
<reference evidence="3 4" key="1">
    <citation type="journal article" date="2022" name="BMC Genomics">
        <title>Comparative genome analysis of mycobacteria focusing on tRNA and non-coding RNA.</title>
        <authorList>
            <person name="Behra P.R.K."/>
            <person name="Pettersson B.M.F."/>
            <person name="Ramesh M."/>
            <person name="Das S."/>
            <person name="Dasgupta S."/>
            <person name="Kirsebom L.A."/>
        </authorList>
    </citation>
    <scope>NUCLEOTIDE SEQUENCE [LARGE SCALE GENOMIC DNA]</scope>
    <source>
        <strain evidence="3 4">DSM 44078</strain>
    </source>
</reference>
<evidence type="ECO:0000256" key="2">
    <source>
        <dbReference type="SAM" id="SignalP"/>
    </source>
</evidence>
<protein>
    <submittedName>
        <fullName evidence="3">Uncharacterized protein</fullName>
    </submittedName>
</protein>